<reference evidence="1" key="1">
    <citation type="submission" date="2009-08" db="EMBL/GenBank/DDBJ databases">
        <title>Annotation of Salpingoeca rosetta.</title>
        <authorList>
            <consortium name="The Broad Institute Genome Sequencing Platform"/>
            <person name="Russ C."/>
            <person name="Cuomo C."/>
            <person name="Burger G."/>
            <person name="Gray M.W."/>
            <person name="Holland P.W.H."/>
            <person name="King N."/>
            <person name="Lang F.B.F."/>
            <person name="Roger A.J."/>
            <person name="Ruiz-Trillo I."/>
            <person name="Young S.K."/>
            <person name="Zeng Q."/>
            <person name="Gargeya S."/>
            <person name="Alvarado L."/>
            <person name="Berlin A."/>
            <person name="Chapman S.B."/>
            <person name="Chen Z."/>
            <person name="Freedman E."/>
            <person name="Gellesch M."/>
            <person name="Goldberg J."/>
            <person name="Griggs A."/>
            <person name="Gujja S."/>
            <person name="Heilman E."/>
            <person name="Heiman D."/>
            <person name="Howarth C."/>
            <person name="Mehta T."/>
            <person name="Neiman D."/>
            <person name="Pearson M."/>
            <person name="Roberts A."/>
            <person name="Saif S."/>
            <person name="Shea T."/>
            <person name="Shenoy N."/>
            <person name="Sisk P."/>
            <person name="Stolte C."/>
            <person name="Sykes S."/>
            <person name="White J."/>
            <person name="Yandava C."/>
            <person name="Haas B."/>
            <person name="Nusbaum C."/>
            <person name="Birren B."/>
        </authorList>
    </citation>
    <scope>NUCLEOTIDE SEQUENCE [LARGE SCALE GENOMIC DNA]</scope>
    <source>
        <strain evidence="1">ATCC 50818</strain>
    </source>
</reference>
<dbReference type="Proteomes" id="UP000007799">
    <property type="component" value="Unassembled WGS sequence"/>
</dbReference>
<dbReference type="InterPro" id="IPR007497">
    <property type="entry name" value="SIMPL/DUF541"/>
</dbReference>
<name>F2UB61_SALR5</name>
<dbReference type="EMBL" id="GL832967">
    <property type="protein sequence ID" value="EGD74074.1"/>
    <property type="molecule type" value="Genomic_DNA"/>
</dbReference>
<dbReference type="InParanoid" id="F2UB61"/>
<dbReference type="GeneID" id="16074212"/>
<evidence type="ECO:0000313" key="1">
    <source>
        <dbReference type="EMBL" id="EGD74074.1"/>
    </source>
</evidence>
<proteinExistence type="predicted"/>
<gene>
    <name evidence="1" type="ORF">PTSG_05766</name>
</gene>
<sequence length="186" mass="20343">MVVENAVQVEAHASRRVQPDMARLVISIKSEKSDFAEAQESVNKRHKWVIHLLAEQSVRKADVNETMRVTKGETSISIVKTTSVLLRNKQSAEAVLSQICQKDIDKIFVDEVEYVCSQEQLSSTSVQLTDTAMTDALAKIKAACKRASLQATSVVHVSEHREDAVTHSDGSCTVACHLTVTAALAP</sequence>
<dbReference type="RefSeq" id="XP_004993636.1">
    <property type="nucleotide sequence ID" value="XM_004993579.1"/>
</dbReference>
<dbReference type="Pfam" id="PF04402">
    <property type="entry name" value="SIMPL"/>
    <property type="match status" value="1"/>
</dbReference>
<protein>
    <submittedName>
        <fullName evidence="1">Uncharacterized protein</fullName>
    </submittedName>
</protein>
<organism evidence="2">
    <name type="scientific">Salpingoeca rosetta (strain ATCC 50818 / BSB-021)</name>
    <dbReference type="NCBI Taxonomy" id="946362"/>
    <lineage>
        <taxon>Eukaryota</taxon>
        <taxon>Choanoflagellata</taxon>
        <taxon>Craspedida</taxon>
        <taxon>Salpingoecidae</taxon>
        <taxon>Salpingoeca</taxon>
    </lineage>
</organism>
<accession>F2UB61</accession>
<dbReference type="KEGG" id="sre:PTSG_05766"/>
<evidence type="ECO:0000313" key="2">
    <source>
        <dbReference type="Proteomes" id="UP000007799"/>
    </source>
</evidence>
<dbReference type="AlphaFoldDB" id="F2UB61"/>
<keyword evidence="2" id="KW-1185">Reference proteome</keyword>